<organism evidence="2 3">
    <name type="scientific">Mucilaginibacter myungsuensis</name>
    <dbReference type="NCBI Taxonomy" id="649104"/>
    <lineage>
        <taxon>Bacteria</taxon>
        <taxon>Pseudomonadati</taxon>
        <taxon>Bacteroidota</taxon>
        <taxon>Sphingobacteriia</taxon>
        <taxon>Sphingobacteriales</taxon>
        <taxon>Sphingobacteriaceae</taxon>
        <taxon>Mucilaginibacter</taxon>
    </lineage>
</organism>
<accession>A0A929KUC4</accession>
<evidence type="ECO:0000313" key="3">
    <source>
        <dbReference type="Proteomes" id="UP000622475"/>
    </source>
</evidence>
<dbReference type="Proteomes" id="UP000622475">
    <property type="component" value="Unassembled WGS sequence"/>
</dbReference>
<name>A0A929KUC4_9SPHI</name>
<evidence type="ECO:0000313" key="2">
    <source>
        <dbReference type="EMBL" id="MBE9661719.1"/>
    </source>
</evidence>
<dbReference type="Pfam" id="PF00571">
    <property type="entry name" value="CBS"/>
    <property type="match status" value="1"/>
</dbReference>
<dbReference type="InterPro" id="IPR000644">
    <property type="entry name" value="CBS_dom"/>
</dbReference>
<proteinExistence type="predicted"/>
<comment type="caution">
    <text evidence="2">The sequence shown here is derived from an EMBL/GenBank/DDBJ whole genome shotgun (WGS) entry which is preliminary data.</text>
</comment>
<sequence length="214" mass="24661">MMTYDFSQLPVMQHAKRDLKGVISWQSIGQKLAVGKVDSKVRNLMDTNYQLISSETSLFKALPGIIEHDYVLIQNREKEICGIVTASDLSLQFKQLTEPFLLVAEIENHVRQILMKLSKEELANGKDERDVNRKVDTVADLNFGEYLRLCQNQEIWNKLGLSIDRKAFCTLLDSVRDIRNNIMHFDPDGLEQSSTETLRSFVRLLQKLRSLNVF</sequence>
<dbReference type="Gene3D" id="3.10.580.10">
    <property type="entry name" value="CBS-domain"/>
    <property type="match status" value="1"/>
</dbReference>
<gene>
    <name evidence="2" type="ORF">IRJ16_07460</name>
</gene>
<dbReference type="InterPro" id="IPR046342">
    <property type="entry name" value="CBS_dom_sf"/>
</dbReference>
<reference evidence="2" key="1">
    <citation type="submission" date="2020-10" db="EMBL/GenBank/DDBJ databases">
        <title>Mucilaginibacter mali sp. nov., isolated from rhizosphere soil of apple orchard.</title>
        <authorList>
            <person name="Lee J.-S."/>
            <person name="Kim H.S."/>
            <person name="Kim J.-S."/>
        </authorList>
    </citation>
    <scope>NUCLEOTIDE SEQUENCE</scope>
    <source>
        <strain evidence="2">KCTC 22746</strain>
    </source>
</reference>
<protein>
    <submittedName>
        <fullName evidence="2">CBS domain-containing protein</fullName>
    </submittedName>
</protein>
<dbReference type="SUPFAM" id="SSF54631">
    <property type="entry name" value="CBS-domain pair"/>
    <property type="match status" value="1"/>
</dbReference>
<dbReference type="AlphaFoldDB" id="A0A929KUC4"/>
<feature type="domain" description="CBS" evidence="1">
    <location>
        <begin position="41"/>
        <end position="89"/>
    </location>
</feature>
<dbReference type="EMBL" id="JADFFL010000002">
    <property type="protein sequence ID" value="MBE9661719.1"/>
    <property type="molecule type" value="Genomic_DNA"/>
</dbReference>
<keyword evidence="3" id="KW-1185">Reference proteome</keyword>
<evidence type="ECO:0000259" key="1">
    <source>
        <dbReference type="Pfam" id="PF00571"/>
    </source>
</evidence>